<organism evidence="1 2">
    <name type="scientific">Epicoccum nigrum</name>
    <name type="common">Soil fungus</name>
    <name type="synonym">Epicoccum purpurascens</name>
    <dbReference type="NCBI Taxonomy" id="105696"/>
    <lineage>
        <taxon>Eukaryota</taxon>
        <taxon>Fungi</taxon>
        <taxon>Dikarya</taxon>
        <taxon>Ascomycota</taxon>
        <taxon>Pezizomycotina</taxon>
        <taxon>Dothideomycetes</taxon>
        <taxon>Pleosporomycetidae</taxon>
        <taxon>Pleosporales</taxon>
        <taxon>Pleosporineae</taxon>
        <taxon>Didymellaceae</taxon>
        <taxon>Epicoccum</taxon>
    </lineage>
</organism>
<proteinExistence type="predicted"/>
<gene>
    <name evidence="1" type="ORF">B5807_11351</name>
</gene>
<evidence type="ECO:0000313" key="1">
    <source>
        <dbReference type="EMBL" id="OSS44015.1"/>
    </source>
</evidence>
<evidence type="ECO:0000313" key="2">
    <source>
        <dbReference type="Proteomes" id="UP000193240"/>
    </source>
</evidence>
<dbReference type="AlphaFoldDB" id="A0A1Y2LJM3"/>
<reference evidence="1 2" key="1">
    <citation type="journal article" date="2017" name="Genome Announc.">
        <title>Genome sequence of the saprophytic ascomycete Epicoccum nigrum ICMP 19927 strain isolated from New Zealand.</title>
        <authorList>
            <person name="Fokin M."/>
            <person name="Fleetwood D."/>
            <person name="Weir B.S."/>
            <person name="Villas-Boas S.G."/>
        </authorList>
    </citation>
    <scope>NUCLEOTIDE SEQUENCE [LARGE SCALE GENOMIC DNA]</scope>
    <source>
        <strain evidence="1 2">ICMP 19927</strain>
    </source>
</reference>
<accession>A0A1Y2LJM3</accession>
<evidence type="ECO:0008006" key="3">
    <source>
        <dbReference type="Google" id="ProtNLM"/>
    </source>
</evidence>
<dbReference type="EMBL" id="KZ107860">
    <property type="protein sequence ID" value="OSS44015.1"/>
    <property type="molecule type" value="Genomic_DNA"/>
</dbReference>
<name>A0A1Y2LJM3_EPING</name>
<keyword evidence="2" id="KW-1185">Reference proteome</keyword>
<protein>
    <recommendedName>
        <fullName evidence="3">F-box domain-containing protein</fullName>
    </recommendedName>
</protein>
<dbReference type="InParanoid" id="A0A1Y2LJM3"/>
<dbReference type="Proteomes" id="UP000193240">
    <property type="component" value="Unassembled WGS sequence"/>
</dbReference>
<sequence length="275" mass="32173">MAANGEAPHTLLSLPAEVKQNMLSYLLCAEKPIDIFNDMHGLIVRHSAIYIPVLYTCHDLYERGRLVLYQRNHLFSDHRPPCFGAYKINWLKWLEKLSSHDVAYLSSVECKCYAVETGIKKTVEFHELRARLANLVQRYVENLAVLRVPKTVNTGLHHLHTTLDYLNEPVHLATFMRALTMLPQLNALKIALKAIPMVWLLYLNQRLRIPVSYRSKLFRWDPVKMFRRLEHRMRLSKQFEVRPVDKLPPRLGRLSRLSGNCRPYVYRPRLASTFS</sequence>